<proteinExistence type="predicted"/>
<dbReference type="AlphaFoldDB" id="A0A5J5AN58"/>
<name>A0A5J5AN58_9ASTE</name>
<dbReference type="EMBL" id="CM018043">
    <property type="protein sequence ID" value="KAA8531106.1"/>
    <property type="molecule type" value="Genomic_DNA"/>
</dbReference>
<gene>
    <name evidence="1" type="ORF">F0562_005815</name>
</gene>
<protein>
    <submittedName>
        <fullName evidence="1">Uncharacterized protein</fullName>
    </submittedName>
</protein>
<keyword evidence="2" id="KW-1185">Reference proteome</keyword>
<dbReference type="Proteomes" id="UP000325577">
    <property type="component" value="Linkage Group LG2"/>
</dbReference>
<organism evidence="1 2">
    <name type="scientific">Nyssa sinensis</name>
    <dbReference type="NCBI Taxonomy" id="561372"/>
    <lineage>
        <taxon>Eukaryota</taxon>
        <taxon>Viridiplantae</taxon>
        <taxon>Streptophyta</taxon>
        <taxon>Embryophyta</taxon>
        <taxon>Tracheophyta</taxon>
        <taxon>Spermatophyta</taxon>
        <taxon>Magnoliopsida</taxon>
        <taxon>eudicotyledons</taxon>
        <taxon>Gunneridae</taxon>
        <taxon>Pentapetalae</taxon>
        <taxon>asterids</taxon>
        <taxon>Cornales</taxon>
        <taxon>Nyssaceae</taxon>
        <taxon>Nyssa</taxon>
    </lineage>
</organism>
<evidence type="ECO:0000313" key="1">
    <source>
        <dbReference type="EMBL" id="KAA8531106.1"/>
    </source>
</evidence>
<evidence type="ECO:0000313" key="2">
    <source>
        <dbReference type="Proteomes" id="UP000325577"/>
    </source>
</evidence>
<reference evidence="1 2" key="1">
    <citation type="submission" date="2019-09" db="EMBL/GenBank/DDBJ databases">
        <title>A chromosome-level genome assembly of the Chinese tupelo Nyssa sinensis.</title>
        <authorList>
            <person name="Yang X."/>
            <person name="Kang M."/>
            <person name="Yang Y."/>
            <person name="Xiong H."/>
            <person name="Wang M."/>
            <person name="Zhang Z."/>
            <person name="Wang Z."/>
            <person name="Wu H."/>
            <person name="Ma T."/>
            <person name="Liu J."/>
            <person name="Xi Z."/>
        </authorList>
    </citation>
    <scope>NUCLEOTIDE SEQUENCE [LARGE SCALE GENOMIC DNA]</scope>
    <source>
        <strain evidence="1">J267</strain>
        <tissue evidence="1">Leaf</tissue>
    </source>
</reference>
<accession>A0A5J5AN58</accession>
<sequence length="76" mass="8310">MNPVGFESSCVAPLQPPSVPPQNSLVFDASPNMNQMVPRPYVGQMHAKHAGPSHNQNVHGLPFNRLNYLFLALLMG</sequence>